<evidence type="ECO:0000256" key="2">
    <source>
        <dbReference type="ARBA" id="ARBA00022723"/>
    </source>
</evidence>
<dbReference type="GO" id="GO:0051539">
    <property type="term" value="F:4 iron, 4 sulfur cluster binding"/>
    <property type="evidence" value="ECO:0007669"/>
    <property type="project" value="UniProtKB-KW"/>
</dbReference>
<evidence type="ECO:0000256" key="4">
    <source>
        <dbReference type="ARBA" id="ARBA00023004"/>
    </source>
</evidence>
<dbReference type="EMBL" id="CP155447">
    <property type="protein sequence ID" value="XBH01645.1"/>
    <property type="molecule type" value="Genomic_DNA"/>
</dbReference>
<dbReference type="InterPro" id="IPR039650">
    <property type="entry name" value="HdrA-like"/>
</dbReference>
<proteinExistence type="predicted"/>
<dbReference type="GO" id="GO:0046872">
    <property type="term" value="F:metal ion binding"/>
    <property type="evidence" value="ECO:0007669"/>
    <property type="project" value="UniProtKB-KW"/>
</dbReference>
<dbReference type="InterPro" id="IPR036188">
    <property type="entry name" value="FAD/NAD-bd_sf"/>
</dbReference>
<dbReference type="GO" id="GO:0016491">
    <property type="term" value="F:oxidoreductase activity"/>
    <property type="evidence" value="ECO:0007669"/>
    <property type="project" value="UniProtKB-KW"/>
</dbReference>
<dbReference type="SUPFAM" id="SSF51905">
    <property type="entry name" value="FAD/NAD(P)-binding domain"/>
    <property type="match status" value="2"/>
</dbReference>
<sequence>MRESPPLTMAIFGTLLVLLVPAAVEAAPAPALSRCDVLVYGGTPGGIAAAIAASGDGARVVLVEPTRHVGGLTTSGLSHTDFRTYEGLGGLFLDFARRVEAHYRQAYGAESEQVRACRRGTQAEPHVNERVFEQMLAEQPSLTVFKGLRLASLQLGETAETCRTIMRVAFTSADGRTHEEFTARVFVDATYEGDLMARSGVKYRVGREARGEYQEPLAPEQADSQLQAYNFRLVMTRDPALRVAVEQPEGYRREDFAAILPLLEDGGEGGKARIRAIFGYPTGCVFKAHIPALPNGKYDINDVSGGIVRLSLPGENRDWPEGDASARASVFAAHLRSSVGLLWFLQNDPAVPEKLRDEARAWGWCRDEFTDNGHLPWQLYVREARRMVGTRVFVERDTDAAPGDARSVFQGDAIAAGDYGPNCHGTAHEGPRFGGRHVGEFYKRVAPYQIPYGVLVPRERDNLLVPVACSASHVGFCALRLEPIWMALGQAAGVAARIAIAEQGQGEGPVAVAAVPVPRVQRLLHSEDAGTIYVADVPPGSPWFAAVQWIGARGGLHGLALAGTEPGRRGRNIESQYYEAFPGHAFEPDRPVDEALLRRWIVPLDEAAAKEARRTLAADGRLTRGEAAVRLFALAEREGPRVVTADVCVYGGTSGGVVAAVQAARMGKRVVLAEPGGHLGGMSSGGLGWTDFGGKTGKAEIGGLAREFYRRVGRHYGRDEEFTLEPHVAERVFDDWVKEAGVTVLLHQRIATVEKQGKRVRAVVMEDGTVCRASMFLDTTYEGDLMARAGVAYTLGREANAQYGETLNGQQGPATNPRAGKFAVRLDPYVVPGDPASGLLPLLLQPGTLGEPGTADRLIQSYNYRVCLTDREANRLPLVPSADYDPAAYELLARWIEARAARGETLELSSFCKYDPLPNGKFDFNNRWPISTDYIGGASNYPEASFTEREAIAQRHEDYLRGFFHFLATSPRVPENVRRQMQAFGLCKDEFIRDGGWPHQLYVREARRMVSDFVMTQHHCQGKAVASNPAGLAAYGIDIHAVRRIVHEGQPVNEGSNGGPVPRPYPIAYASLVPKAAECENLFVTFCLSASHVAFASIRMEPVFMVLSQSAATAACLAIDQDVRVQDLPYDDLRTRLLADDQVLDWPPAANSKQGSNAAVRKSR</sequence>
<keyword evidence="5" id="KW-0411">Iron-sulfur</keyword>
<dbReference type="Pfam" id="PF12831">
    <property type="entry name" value="FAD_oxidored"/>
    <property type="match status" value="2"/>
</dbReference>
<evidence type="ECO:0000313" key="6">
    <source>
        <dbReference type="EMBL" id="XBH01645.1"/>
    </source>
</evidence>
<name>A0AAU7C947_9BACT</name>
<accession>A0AAU7C947</accession>
<keyword evidence="1" id="KW-0004">4Fe-4S</keyword>
<gene>
    <name evidence="6" type="ORF">V5E97_25265</name>
</gene>
<evidence type="ECO:0000256" key="1">
    <source>
        <dbReference type="ARBA" id="ARBA00022485"/>
    </source>
</evidence>
<dbReference type="RefSeq" id="WP_406694389.1">
    <property type="nucleotide sequence ID" value="NZ_CP155447.1"/>
</dbReference>
<evidence type="ECO:0000256" key="5">
    <source>
        <dbReference type="ARBA" id="ARBA00023014"/>
    </source>
</evidence>
<reference evidence="6" key="1">
    <citation type="submission" date="2024-05" db="EMBL/GenBank/DDBJ databases">
        <title>Planctomycetes of the genus Singulisphaera possess chitinolytic capabilities.</title>
        <authorList>
            <person name="Ivanova A."/>
        </authorList>
    </citation>
    <scope>NUCLEOTIDE SEQUENCE</scope>
    <source>
        <strain evidence="6">Ch08T</strain>
    </source>
</reference>
<keyword evidence="2" id="KW-0479">Metal-binding</keyword>
<organism evidence="6">
    <name type="scientific">Singulisphaera sp. Ch08</name>
    <dbReference type="NCBI Taxonomy" id="3120278"/>
    <lineage>
        <taxon>Bacteria</taxon>
        <taxon>Pseudomonadati</taxon>
        <taxon>Planctomycetota</taxon>
        <taxon>Planctomycetia</taxon>
        <taxon>Isosphaerales</taxon>
        <taxon>Isosphaeraceae</taxon>
        <taxon>Singulisphaera</taxon>
    </lineage>
</organism>
<dbReference type="PANTHER" id="PTHR43498">
    <property type="entry name" value="FERREDOXIN:COB-COM HETERODISULFIDE REDUCTASE SUBUNIT A"/>
    <property type="match status" value="1"/>
</dbReference>
<keyword evidence="4" id="KW-0408">Iron</keyword>
<protein>
    <submittedName>
        <fullName evidence="6">FAD-dependent oxidoreductase</fullName>
    </submittedName>
</protein>
<dbReference type="PANTHER" id="PTHR43498:SF1">
    <property type="entry name" value="COB--COM HETERODISULFIDE REDUCTASE IRON-SULFUR SUBUNIT A"/>
    <property type="match status" value="1"/>
</dbReference>
<dbReference type="AlphaFoldDB" id="A0AAU7C947"/>
<evidence type="ECO:0000256" key="3">
    <source>
        <dbReference type="ARBA" id="ARBA00023002"/>
    </source>
</evidence>
<keyword evidence="3" id="KW-0560">Oxidoreductase</keyword>
<dbReference type="Gene3D" id="3.50.50.60">
    <property type="entry name" value="FAD/NAD(P)-binding domain"/>
    <property type="match status" value="2"/>
</dbReference>